<evidence type="ECO:0000313" key="3">
    <source>
        <dbReference type="Proteomes" id="UP000623467"/>
    </source>
</evidence>
<organism evidence="2 3">
    <name type="scientific">Mycena sanguinolenta</name>
    <dbReference type="NCBI Taxonomy" id="230812"/>
    <lineage>
        <taxon>Eukaryota</taxon>
        <taxon>Fungi</taxon>
        <taxon>Dikarya</taxon>
        <taxon>Basidiomycota</taxon>
        <taxon>Agaricomycotina</taxon>
        <taxon>Agaricomycetes</taxon>
        <taxon>Agaricomycetidae</taxon>
        <taxon>Agaricales</taxon>
        <taxon>Marasmiineae</taxon>
        <taxon>Mycenaceae</taxon>
        <taxon>Mycena</taxon>
    </lineage>
</organism>
<dbReference type="OrthoDB" id="3025641at2759"/>
<proteinExistence type="predicted"/>
<feature type="region of interest" description="Disordered" evidence="1">
    <location>
        <begin position="276"/>
        <end position="318"/>
    </location>
</feature>
<feature type="compositionally biased region" description="Pro residues" evidence="1">
    <location>
        <begin position="279"/>
        <end position="297"/>
    </location>
</feature>
<evidence type="ECO:0000256" key="1">
    <source>
        <dbReference type="SAM" id="MobiDB-lite"/>
    </source>
</evidence>
<evidence type="ECO:0000313" key="2">
    <source>
        <dbReference type="EMBL" id="KAF7374610.1"/>
    </source>
</evidence>
<accession>A0A8H6Z8R1</accession>
<dbReference type="AlphaFoldDB" id="A0A8H6Z8R1"/>
<dbReference type="EMBL" id="JACAZH010000002">
    <property type="protein sequence ID" value="KAF7374610.1"/>
    <property type="molecule type" value="Genomic_DNA"/>
</dbReference>
<name>A0A8H6Z8R1_9AGAR</name>
<reference evidence="2" key="1">
    <citation type="submission" date="2020-05" db="EMBL/GenBank/DDBJ databases">
        <title>Mycena genomes resolve the evolution of fungal bioluminescence.</title>
        <authorList>
            <person name="Tsai I.J."/>
        </authorList>
    </citation>
    <scope>NUCLEOTIDE SEQUENCE</scope>
    <source>
        <strain evidence="2">160909Yilan</strain>
    </source>
</reference>
<feature type="region of interest" description="Disordered" evidence="1">
    <location>
        <begin position="159"/>
        <end position="181"/>
    </location>
</feature>
<gene>
    <name evidence="2" type="ORF">MSAN_00345600</name>
</gene>
<dbReference type="Proteomes" id="UP000623467">
    <property type="component" value="Unassembled WGS sequence"/>
</dbReference>
<comment type="caution">
    <text evidence="2">The sequence shown here is derived from an EMBL/GenBank/DDBJ whole genome shotgun (WGS) entry which is preliminary data.</text>
</comment>
<keyword evidence="3" id="KW-1185">Reference proteome</keyword>
<sequence>MSRVLKEKAPKDEVMAAVTDYIQSKVSPFDLASRSVPESFWLELGSPSDLRIEELLRSGRQALSTLYFDMHTSVQIRWERTMCTISQCVFNHRTYQLLLQHTKSPVGSSSSPTIRMHFVHLLAAALQQSLEPPEFAAWFEKVFGPLILCAERAIKEQLREQDTDAEDGGQPRAKRPRTEEAKYSKSFDFFLRLRSARPFEATEPWPCPSSSVYGSQGTSPRLVLQVVKPPNSSQLVGVTVTEAGRVREAVASIQRKNSPPSVPFFAPTLNLPPRLMPGAWPPSPPRLLPPGPSPLPKRPQRRMPGSWPSSPPRLLPPLSRLSVARTPLADKTNYSRFRRTSLTSANYRTPHFCPLLKE</sequence>
<protein>
    <submittedName>
        <fullName evidence="2">Uncharacterized protein</fullName>
    </submittedName>
</protein>